<dbReference type="Pfam" id="PF04081">
    <property type="entry name" value="DNA_pol_delta_4"/>
    <property type="match status" value="1"/>
</dbReference>
<dbReference type="PANTHER" id="PTHR14303">
    <property type="entry name" value="DNA POLYMERASE DELTA SUBUNIT 4"/>
    <property type="match status" value="1"/>
</dbReference>
<protein>
    <submittedName>
        <fullName evidence="2">DNA polymerase delta subunit 4</fullName>
    </submittedName>
</protein>
<gene>
    <name evidence="2" type="ORF">C2E20_3563</name>
</gene>
<feature type="region of interest" description="Disordered" evidence="1">
    <location>
        <begin position="1"/>
        <end position="54"/>
    </location>
</feature>
<accession>A0A2P6VGH8</accession>
<proteinExistence type="predicted"/>
<dbReference type="GO" id="GO:0006261">
    <property type="term" value="P:DNA-templated DNA replication"/>
    <property type="evidence" value="ECO:0007669"/>
    <property type="project" value="TreeGrafter"/>
</dbReference>
<dbReference type="STRING" id="554055.A0A2P6VGH8"/>
<evidence type="ECO:0000256" key="1">
    <source>
        <dbReference type="SAM" id="MobiDB-lite"/>
    </source>
</evidence>
<dbReference type="GO" id="GO:0000731">
    <property type="term" value="P:DNA synthesis involved in DNA repair"/>
    <property type="evidence" value="ECO:0007669"/>
    <property type="project" value="InterPro"/>
</dbReference>
<comment type="caution">
    <text evidence="2">The sequence shown here is derived from an EMBL/GenBank/DDBJ whole genome shotgun (WGS) entry which is preliminary data.</text>
</comment>
<dbReference type="EMBL" id="LHPF02000008">
    <property type="protein sequence ID" value="PSC73196.1"/>
    <property type="molecule type" value="Genomic_DNA"/>
</dbReference>
<evidence type="ECO:0000313" key="2">
    <source>
        <dbReference type="EMBL" id="PSC73196.1"/>
    </source>
</evidence>
<dbReference type="InterPro" id="IPR007218">
    <property type="entry name" value="DNA_pol_delta_4"/>
</dbReference>
<keyword evidence="3" id="KW-1185">Reference proteome</keyword>
<dbReference type="GO" id="GO:0003887">
    <property type="term" value="F:DNA-directed DNA polymerase activity"/>
    <property type="evidence" value="ECO:0007669"/>
    <property type="project" value="TreeGrafter"/>
</dbReference>
<dbReference type="GO" id="GO:0043625">
    <property type="term" value="C:delta DNA polymerase complex"/>
    <property type="evidence" value="ECO:0007669"/>
    <property type="project" value="TreeGrafter"/>
</dbReference>
<reference evidence="2 3" key="1">
    <citation type="journal article" date="2018" name="Plant J.">
        <title>Genome sequences of Chlorella sorokiniana UTEX 1602 and Micractinium conductrix SAG 241.80: implications to maltose excretion by a green alga.</title>
        <authorList>
            <person name="Arriola M.B."/>
            <person name="Velmurugan N."/>
            <person name="Zhang Y."/>
            <person name="Plunkett M.H."/>
            <person name="Hondzo H."/>
            <person name="Barney B.M."/>
        </authorList>
    </citation>
    <scope>NUCLEOTIDE SEQUENCE [LARGE SCALE GENOMIC DNA]</scope>
    <source>
        <strain evidence="2 3">SAG 241.80</strain>
    </source>
</reference>
<name>A0A2P6VGH8_9CHLO</name>
<dbReference type="OrthoDB" id="337486at2759"/>
<dbReference type="AlphaFoldDB" id="A0A2P6VGH8"/>
<evidence type="ECO:0000313" key="3">
    <source>
        <dbReference type="Proteomes" id="UP000239649"/>
    </source>
</evidence>
<sequence length="115" mass="12335">MNSSMSGKLDFRQSRASAAAAPVHGGKKAAGSTPSAAPPQQQPSQAEQQAEADEAALRQFDLDSRFGPCSGITRLERWERAAKLGLAPPADVPELVRRHGEDSDFNKDLFYPGKV</sequence>
<dbReference type="PANTHER" id="PTHR14303:SF0">
    <property type="entry name" value="DNA POLYMERASE DELTA SUBUNIT 4"/>
    <property type="match status" value="1"/>
</dbReference>
<dbReference type="Proteomes" id="UP000239649">
    <property type="component" value="Unassembled WGS sequence"/>
</dbReference>
<organism evidence="2 3">
    <name type="scientific">Micractinium conductrix</name>
    <dbReference type="NCBI Taxonomy" id="554055"/>
    <lineage>
        <taxon>Eukaryota</taxon>
        <taxon>Viridiplantae</taxon>
        <taxon>Chlorophyta</taxon>
        <taxon>core chlorophytes</taxon>
        <taxon>Trebouxiophyceae</taxon>
        <taxon>Chlorellales</taxon>
        <taxon>Chlorellaceae</taxon>
        <taxon>Chlorella clade</taxon>
        <taxon>Micractinium</taxon>
    </lineage>
</organism>